<evidence type="ECO:0000313" key="3">
    <source>
        <dbReference type="Proteomes" id="UP001177744"/>
    </source>
</evidence>
<evidence type="ECO:0000256" key="1">
    <source>
        <dbReference type="SAM" id="MobiDB-lite"/>
    </source>
</evidence>
<proteinExistence type="predicted"/>
<feature type="region of interest" description="Disordered" evidence="1">
    <location>
        <begin position="39"/>
        <end position="78"/>
    </location>
</feature>
<dbReference type="Pfam" id="PF14645">
    <property type="entry name" value="Chibby"/>
    <property type="match status" value="1"/>
</dbReference>
<gene>
    <name evidence="2" type="ORF">QTO34_015085</name>
</gene>
<name>A0AA40I3F9_CNENI</name>
<evidence type="ECO:0008006" key="4">
    <source>
        <dbReference type="Google" id="ProtNLM"/>
    </source>
</evidence>
<dbReference type="PANTHER" id="PTHR21533">
    <property type="entry name" value="LEUCINE-RICH PROTEIN"/>
    <property type="match status" value="1"/>
</dbReference>
<sequence>MVSGDCCKEDWAGMGSQWSRPAHQASRFEGATNTFLSRAELTPSPSSAPDLLSSFRTPGVPRQGRSPGHQRPRFSTLGAHTPAGAHLVLDLKALGCPAMDFASGLRERLRQFWANHFSQRFSPRRPPLRRVSSMSTFYLLDHRTRHAELGLSYGAPRTRLGDRAFVFRGGRWAPEGLPGRSRPSLPSPTSSGWKAQMQHSSQVLLEENNYLRLQQEVLMDMLTETTARMHLLELADEAHPPAARPAEDAAQARGGGRRPHARVLVTQ</sequence>
<reference evidence="2" key="1">
    <citation type="submission" date="2023-06" db="EMBL/GenBank/DDBJ databases">
        <title>Reference genome for the Northern bat (Eptesicus nilssonii), a most northern bat species.</title>
        <authorList>
            <person name="Laine V.N."/>
            <person name="Pulliainen A.T."/>
            <person name="Lilley T.M."/>
        </authorList>
    </citation>
    <scope>NUCLEOTIDE SEQUENCE</scope>
    <source>
        <strain evidence="2">BLF_Eptnil</strain>
        <tissue evidence="2">Kidney</tissue>
    </source>
</reference>
<dbReference type="Proteomes" id="UP001177744">
    <property type="component" value="Unassembled WGS sequence"/>
</dbReference>
<dbReference type="AlphaFoldDB" id="A0AA40I3F9"/>
<dbReference type="CDD" id="cd07429">
    <property type="entry name" value="Cby_like"/>
    <property type="match status" value="1"/>
</dbReference>
<feature type="region of interest" description="Disordered" evidence="1">
    <location>
        <begin position="239"/>
        <end position="267"/>
    </location>
</feature>
<protein>
    <recommendedName>
        <fullName evidence="4">Protein chibby homolog 3</fullName>
    </recommendedName>
</protein>
<dbReference type="PANTHER" id="PTHR21533:SF17">
    <property type="entry name" value="PROTEIN CHIBBY HOMOLOG 3"/>
    <property type="match status" value="1"/>
</dbReference>
<dbReference type="InterPro" id="IPR028118">
    <property type="entry name" value="Chibby_fam"/>
</dbReference>
<organism evidence="2 3">
    <name type="scientific">Cnephaeus nilssonii</name>
    <name type="common">Northern bat</name>
    <name type="synonym">Eptesicus nilssonii</name>
    <dbReference type="NCBI Taxonomy" id="3371016"/>
    <lineage>
        <taxon>Eukaryota</taxon>
        <taxon>Metazoa</taxon>
        <taxon>Chordata</taxon>
        <taxon>Craniata</taxon>
        <taxon>Vertebrata</taxon>
        <taxon>Euteleostomi</taxon>
        <taxon>Mammalia</taxon>
        <taxon>Eutheria</taxon>
        <taxon>Laurasiatheria</taxon>
        <taxon>Chiroptera</taxon>
        <taxon>Yangochiroptera</taxon>
        <taxon>Vespertilionidae</taxon>
        <taxon>Cnephaeus</taxon>
    </lineage>
</organism>
<evidence type="ECO:0000313" key="2">
    <source>
        <dbReference type="EMBL" id="KAK1342323.1"/>
    </source>
</evidence>
<dbReference type="EMBL" id="JAULJE010000005">
    <property type="protein sequence ID" value="KAK1342323.1"/>
    <property type="molecule type" value="Genomic_DNA"/>
</dbReference>
<keyword evidence="3" id="KW-1185">Reference proteome</keyword>
<feature type="compositionally biased region" description="Low complexity" evidence="1">
    <location>
        <begin position="41"/>
        <end position="54"/>
    </location>
</feature>
<accession>A0AA40I3F9</accession>
<comment type="caution">
    <text evidence="2">The sequence shown here is derived from an EMBL/GenBank/DDBJ whole genome shotgun (WGS) entry which is preliminary data.</text>
</comment>